<dbReference type="PANTHER" id="PTHR37610:SF97">
    <property type="entry name" value="RETROTRANSPOSON GAG DOMAIN-CONTAINING PROTEIN"/>
    <property type="match status" value="1"/>
</dbReference>
<dbReference type="AlphaFoldDB" id="A0A438HHQ4"/>
<gene>
    <name evidence="3" type="ORF">CK203_047294</name>
</gene>
<dbReference type="Pfam" id="PF14244">
    <property type="entry name" value="Retrotran_gag_3"/>
    <property type="match status" value="1"/>
</dbReference>
<evidence type="ECO:0000313" key="4">
    <source>
        <dbReference type="Proteomes" id="UP000288805"/>
    </source>
</evidence>
<evidence type="ECO:0000313" key="3">
    <source>
        <dbReference type="EMBL" id="RVW84005.1"/>
    </source>
</evidence>
<proteinExistence type="predicted"/>
<dbReference type="EMBL" id="QGNW01000221">
    <property type="protein sequence ID" value="RVW84005.1"/>
    <property type="molecule type" value="Genomic_DNA"/>
</dbReference>
<comment type="caution">
    <text evidence="3">The sequence shown here is derived from an EMBL/GenBank/DDBJ whole genome shotgun (WGS) entry which is preliminary data.</text>
</comment>
<protein>
    <recommendedName>
        <fullName evidence="2">Retrotransposon Copia-like N-terminal domain-containing protein</fullName>
    </recommendedName>
</protein>
<accession>A0A438HHQ4</accession>
<feature type="domain" description="Retrotransposon Copia-like N-terminal" evidence="2">
    <location>
        <begin position="44"/>
        <end position="91"/>
    </location>
</feature>
<reference evidence="3 4" key="1">
    <citation type="journal article" date="2018" name="PLoS Genet.">
        <title>Population sequencing reveals clonal diversity and ancestral inbreeding in the grapevine cultivar Chardonnay.</title>
        <authorList>
            <person name="Roach M.J."/>
            <person name="Johnson D.L."/>
            <person name="Bohlmann J."/>
            <person name="van Vuuren H.J."/>
            <person name="Jones S.J."/>
            <person name="Pretorius I.S."/>
            <person name="Schmidt S.A."/>
            <person name="Borneman A.R."/>
        </authorList>
    </citation>
    <scope>NUCLEOTIDE SEQUENCE [LARGE SCALE GENOMIC DNA]</scope>
    <source>
        <strain evidence="4">cv. Chardonnay</strain>
        <tissue evidence="3">Leaf</tissue>
    </source>
</reference>
<evidence type="ECO:0000256" key="1">
    <source>
        <dbReference type="SAM" id="MobiDB-lite"/>
    </source>
</evidence>
<sequence length="92" mass="10071">MAHGGQNNNTNRFQPLTPSSSTSTMAHHDSSFSMDSTSILFFLHRGDHPELVLVSHLLIGPNYNTWGRAMLMALNAKHKLGFVDGSISQPPP</sequence>
<dbReference type="InterPro" id="IPR029472">
    <property type="entry name" value="Copia-like_N"/>
</dbReference>
<name>A0A438HHQ4_VITVI</name>
<dbReference type="Proteomes" id="UP000288805">
    <property type="component" value="Unassembled WGS sequence"/>
</dbReference>
<dbReference type="PANTHER" id="PTHR37610">
    <property type="entry name" value="CCHC-TYPE DOMAIN-CONTAINING PROTEIN"/>
    <property type="match status" value="1"/>
</dbReference>
<organism evidence="3 4">
    <name type="scientific">Vitis vinifera</name>
    <name type="common">Grape</name>
    <dbReference type="NCBI Taxonomy" id="29760"/>
    <lineage>
        <taxon>Eukaryota</taxon>
        <taxon>Viridiplantae</taxon>
        <taxon>Streptophyta</taxon>
        <taxon>Embryophyta</taxon>
        <taxon>Tracheophyta</taxon>
        <taxon>Spermatophyta</taxon>
        <taxon>Magnoliopsida</taxon>
        <taxon>eudicotyledons</taxon>
        <taxon>Gunneridae</taxon>
        <taxon>Pentapetalae</taxon>
        <taxon>rosids</taxon>
        <taxon>Vitales</taxon>
        <taxon>Vitaceae</taxon>
        <taxon>Viteae</taxon>
        <taxon>Vitis</taxon>
    </lineage>
</organism>
<evidence type="ECO:0000259" key="2">
    <source>
        <dbReference type="Pfam" id="PF14244"/>
    </source>
</evidence>
<feature type="region of interest" description="Disordered" evidence="1">
    <location>
        <begin position="1"/>
        <end position="30"/>
    </location>
</feature>